<evidence type="ECO:0000313" key="13">
    <source>
        <dbReference type="Proteomes" id="UP001295423"/>
    </source>
</evidence>
<dbReference type="PROSITE" id="PS50859">
    <property type="entry name" value="LONGIN"/>
    <property type="match status" value="1"/>
</dbReference>
<dbReference type="Gene3D" id="1.20.5.110">
    <property type="match status" value="1"/>
</dbReference>
<dbReference type="CDD" id="cd15843">
    <property type="entry name" value="R-SNARE"/>
    <property type="match status" value="1"/>
</dbReference>
<dbReference type="PRINTS" id="PR00219">
    <property type="entry name" value="SYNAPTOBREVN"/>
</dbReference>
<name>A0AAD2FZA1_9STRA</name>
<comment type="similarity">
    <text evidence="1">Belongs to the synaptobrevin family.</text>
</comment>
<dbReference type="EMBL" id="CAKOGP040001948">
    <property type="protein sequence ID" value="CAJ1957673.1"/>
    <property type="molecule type" value="Genomic_DNA"/>
</dbReference>
<keyword evidence="13" id="KW-1185">Reference proteome</keyword>
<dbReference type="Gene3D" id="3.30.450.50">
    <property type="entry name" value="Longin domain"/>
    <property type="match status" value="1"/>
</dbReference>
<dbReference type="SUPFAM" id="SSF64356">
    <property type="entry name" value="SNARE-like"/>
    <property type="match status" value="1"/>
</dbReference>
<dbReference type="GO" id="GO:0015031">
    <property type="term" value="P:protein transport"/>
    <property type="evidence" value="ECO:0007669"/>
    <property type="project" value="UniProtKB-KW"/>
</dbReference>
<sequence length="544" mass="60598">MGDVNYIASVVAAYWFISISMVYLNKVLMSSEGISIPAPLFITWFQCVVTAVICWAAGKISESMQKRSSPLPTQETDSKVHQSSFFSQFPKAEYRSAIGKKIFPLSVVFVGMITFNNLCLKWVEVSFYNVARSLTIVFNVVLSRVVLGSPTSPKTMACLGIVIVGFFLGASGEANFSYKGTIAGICSSLFVSLNSIFTKKVLPAVDNDHWKLTFYNNVNAVVLFLPLMACFEAEALLAAIGTQFLSPVFWGAMMVAGCFGFSIGIVTVLQIKATSPLSHNISGTAKAAVQSMMAFYIWKNPATVMGVSEVTFTEFIMPILYALISREKTVLAEHAATSTTGNFPTVTRVLLEKIPKTDGKMTYVYDDYVFHYEKQAGICYLCMSDEKNKHRIPFAFLEDIKTEFAMKYGVETPQTAIAFSMNEEFSPVIERRMDFFNSDAADRTIDNIGHVKGQIDEVRDAMVQNIERVLERGEKIELLVDKTDRLNQQAFRFEASSRSLRRTMYWRRIRCYVASSAVIAVLIYVASLSICGGFAYSNCKPKKN</sequence>
<proteinExistence type="inferred from homology"/>
<dbReference type="InterPro" id="IPR004853">
    <property type="entry name" value="Sugar_P_trans_dom"/>
</dbReference>
<evidence type="ECO:0000256" key="6">
    <source>
        <dbReference type="ARBA" id="ARBA00023136"/>
    </source>
</evidence>
<dbReference type="SUPFAM" id="SSF58038">
    <property type="entry name" value="SNARE fusion complex"/>
    <property type="match status" value="1"/>
</dbReference>
<dbReference type="InterPro" id="IPR051097">
    <property type="entry name" value="Synaptobrevin-like_transport"/>
</dbReference>
<feature type="transmembrane region" description="Helical" evidence="9">
    <location>
        <begin position="304"/>
        <end position="324"/>
    </location>
</feature>
<dbReference type="InterPro" id="IPR001388">
    <property type="entry name" value="Synaptobrevin-like"/>
</dbReference>
<dbReference type="InterPro" id="IPR042855">
    <property type="entry name" value="V_SNARE_CC"/>
</dbReference>
<evidence type="ECO:0000259" key="11">
    <source>
        <dbReference type="PROSITE" id="PS50892"/>
    </source>
</evidence>
<evidence type="ECO:0000256" key="1">
    <source>
        <dbReference type="ARBA" id="ARBA00008025"/>
    </source>
</evidence>
<dbReference type="PROSITE" id="PS50892">
    <property type="entry name" value="V_SNARE"/>
    <property type="match status" value="1"/>
</dbReference>
<dbReference type="GO" id="GO:0012505">
    <property type="term" value="C:endomembrane system"/>
    <property type="evidence" value="ECO:0007669"/>
    <property type="project" value="UniProtKB-SubCell"/>
</dbReference>
<dbReference type="InterPro" id="IPR011012">
    <property type="entry name" value="Longin-like_dom_sf"/>
</dbReference>
<evidence type="ECO:0000256" key="9">
    <source>
        <dbReference type="SAM" id="Phobius"/>
    </source>
</evidence>
<keyword evidence="4" id="KW-0653">Protein transport</keyword>
<keyword evidence="5 9" id="KW-1133">Transmembrane helix</keyword>
<dbReference type="PROSITE" id="PS00417">
    <property type="entry name" value="SYNAPTOBREVIN"/>
    <property type="match status" value="1"/>
</dbReference>
<evidence type="ECO:0000256" key="7">
    <source>
        <dbReference type="ARBA" id="ARBA00046280"/>
    </source>
</evidence>
<keyword evidence="2" id="KW-0813">Transport</keyword>
<keyword evidence="3 9" id="KW-0812">Transmembrane</keyword>
<dbReference type="Proteomes" id="UP001295423">
    <property type="component" value="Unassembled WGS sequence"/>
</dbReference>
<evidence type="ECO:0000256" key="5">
    <source>
        <dbReference type="ARBA" id="ARBA00022989"/>
    </source>
</evidence>
<gene>
    <name evidence="12" type="ORF">CYCCA115_LOCUS16827</name>
</gene>
<evidence type="ECO:0000256" key="3">
    <source>
        <dbReference type="ARBA" id="ARBA00022692"/>
    </source>
</evidence>
<feature type="transmembrane region" description="Helical" evidence="9">
    <location>
        <begin position="511"/>
        <end position="536"/>
    </location>
</feature>
<feature type="domain" description="V-SNARE coiled-coil homology" evidence="11">
    <location>
        <begin position="447"/>
        <end position="507"/>
    </location>
</feature>
<dbReference type="Pfam" id="PF13774">
    <property type="entry name" value="Longin"/>
    <property type="match status" value="1"/>
</dbReference>
<feature type="transmembrane region" description="Helical" evidence="9">
    <location>
        <begin position="7"/>
        <end position="24"/>
    </location>
</feature>
<dbReference type="Pfam" id="PF00957">
    <property type="entry name" value="Synaptobrevin"/>
    <property type="match status" value="1"/>
</dbReference>
<feature type="transmembrane region" description="Helical" evidence="9">
    <location>
        <begin position="218"/>
        <end position="242"/>
    </location>
</feature>
<evidence type="ECO:0000256" key="8">
    <source>
        <dbReference type="PROSITE-ProRule" id="PRU00290"/>
    </source>
</evidence>
<feature type="transmembrane region" description="Helical" evidence="9">
    <location>
        <begin position="154"/>
        <end position="170"/>
    </location>
</feature>
<feature type="transmembrane region" description="Helical" evidence="9">
    <location>
        <begin position="36"/>
        <end position="58"/>
    </location>
</feature>
<feature type="transmembrane region" description="Helical" evidence="9">
    <location>
        <begin position="248"/>
        <end position="269"/>
    </location>
</feature>
<comment type="subcellular location">
    <subcellularLocation>
        <location evidence="7">Endomembrane system</location>
        <topology evidence="7">Single-pass type IV membrane protein</topology>
    </subcellularLocation>
</comment>
<evidence type="ECO:0000256" key="4">
    <source>
        <dbReference type="ARBA" id="ARBA00022927"/>
    </source>
</evidence>
<comment type="caution">
    <text evidence="12">The sequence shown here is derived from an EMBL/GenBank/DDBJ whole genome shotgun (WGS) entry which is preliminary data.</text>
</comment>
<keyword evidence="6 9" id="KW-0472">Membrane</keyword>
<dbReference type="AlphaFoldDB" id="A0AAD2FZA1"/>
<dbReference type="GO" id="GO:0005737">
    <property type="term" value="C:cytoplasm"/>
    <property type="evidence" value="ECO:0007669"/>
    <property type="project" value="UniProtKB-ARBA"/>
</dbReference>
<feature type="transmembrane region" description="Helical" evidence="9">
    <location>
        <begin position="102"/>
        <end position="123"/>
    </location>
</feature>
<dbReference type="PANTHER" id="PTHR21136">
    <property type="entry name" value="SNARE PROTEINS"/>
    <property type="match status" value="1"/>
</dbReference>
<reference evidence="12" key="1">
    <citation type="submission" date="2023-08" db="EMBL/GenBank/DDBJ databases">
        <authorList>
            <person name="Audoor S."/>
            <person name="Bilcke G."/>
        </authorList>
    </citation>
    <scope>NUCLEOTIDE SEQUENCE</scope>
</reference>
<dbReference type="GO" id="GO:0016192">
    <property type="term" value="P:vesicle-mediated transport"/>
    <property type="evidence" value="ECO:0007669"/>
    <property type="project" value="InterPro"/>
</dbReference>
<dbReference type="InterPro" id="IPR010908">
    <property type="entry name" value="Longin_dom"/>
</dbReference>
<feature type="domain" description="Longin" evidence="10">
    <location>
        <begin position="323"/>
        <end position="429"/>
    </location>
</feature>
<dbReference type="InterPro" id="IPR037185">
    <property type="entry name" value="EmrE-like"/>
</dbReference>
<dbReference type="SMART" id="SM01270">
    <property type="entry name" value="Longin"/>
    <property type="match status" value="1"/>
</dbReference>
<evidence type="ECO:0000259" key="10">
    <source>
        <dbReference type="PROSITE" id="PS50859"/>
    </source>
</evidence>
<keyword evidence="8" id="KW-0175">Coiled coil</keyword>
<dbReference type="Pfam" id="PF03151">
    <property type="entry name" value="TPT"/>
    <property type="match status" value="1"/>
</dbReference>
<dbReference type="FunFam" id="3.30.450.50:FF:000015">
    <property type="entry name" value="Synaptobrevin 2 isoform 1"/>
    <property type="match status" value="1"/>
</dbReference>
<organism evidence="12 13">
    <name type="scientific">Cylindrotheca closterium</name>
    <dbReference type="NCBI Taxonomy" id="2856"/>
    <lineage>
        <taxon>Eukaryota</taxon>
        <taxon>Sar</taxon>
        <taxon>Stramenopiles</taxon>
        <taxon>Ochrophyta</taxon>
        <taxon>Bacillariophyta</taxon>
        <taxon>Bacillariophyceae</taxon>
        <taxon>Bacillariophycidae</taxon>
        <taxon>Bacillariales</taxon>
        <taxon>Bacillariaceae</taxon>
        <taxon>Cylindrotheca</taxon>
    </lineage>
</organism>
<accession>A0AAD2FZA1</accession>
<dbReference type="GO" id="GO:0016020">
    <property type="term" value="C:membrane"/>
    <property type="evidence" value="ECO:0007669"/>
    <property type="project" value="InterPro"/>
</dbReference>
<evidence type="ECO:0000313" key="12">
    <source>
        <dbReference type="EMBL" id="CAJ1957673.1"/>
    </source>
</evidence>
<dbReference type="CDD" id="cd14824">
    <property type="entry name" value="Longin"/>
    <property type="match status" value="1"/>
</dbReference>
<dbReference type="SUPFAM" id="SSF103481">
    <property type="entry name" value="Multidrug resistance efflux transporter EmrE"/>
    <property type="match status" value="1"/>
</dbReference>
<dbReference type="PANTHER" id="PTHR21136:SF168">
    <property type="entry name" value="VESICLE-ASSOCIATED MEMBRANE PROTEIN 9"/>
    <property type="match status" value="1"/>
</dbReference>
<evidence type="ECO:0000256" key="2">
    <source>
        <dbReference type="ARBA" id="ARBA00022448"/>
    </source>
</evidence>
<protein>
    <recommendedName>
        <fullName evidence="14">V-SNARE coiled-coil homology domain-containing protein</fullName>
    </recommendedName>
</protein>
<feature type="transmembrane region" description="Helical" evidence="9">
    <location>
        <begin position="176"/>
        <end position="197"/>
    </location>
</feature>
<evidence type="ECO:0008006" key="14">
    <source>
        <dbReference type="Google" id="ProtNLM"/>
    </source>
</evidence>
<dbReference type="FunFam" id="1.20.5.110:FF:000004">
    <property type="entry name" value="Vesicle-associated membrane protein 7"/>
    <property type="match status" value="1"/>
</dbReference>